<keyword evidence="10" id="KW-1185">Reference proteome</keyword>
<feature type="transmembrane region" description="Helical" evidence="8">
    <location>
        <begin position="258"/>
        <end position="282"/>
    </location>
</feature>
<feature type="transmembrane region" description="Helical" evidence="8">
    <location>
        <begin position="104"/>
        <end position="127"/>
    </location>
</feature>
<evidence type="ECO:0000256" key="2">
    <source>
        <dbReference type="ARBA" id="ARBA00009773"/>
    </source>
</evidence>
<reference evidence="9 10" key="2">
    <citation type="journal article" date="2016" name="Int. J. Syst. Evol. Microbiol.">
        <title>Flavisolibacter tropicus sp. nov., isolated from tropical soil.</title>
        <authorList>
            <person name="Lee J.J."/>
            <person name="Kang M.S."/>
            <person name="Kim G.S."/>
            <person name="Lee C.S."/>
            <person name="Lim S."/>
            <person name="Lee J."/>
            <person name="Roh S.H."/>
            <person name="Kang H."/>
            <person name="Ha J.M."/>
            <person name="Bae S."/>
            <person name="Jung H.Y."/>
            <person name="Kim M.K."/>
        </authorList>
    </citation>
    <scope>NUCLEOTIDE SEQUENCE [LARGE SCALE GENOMIC DNA]</scope>
    <source>
        <strain evidence="9 10">LCS9</strain>
    </source>
</reference>
<evidence type="ECO:0000256" key="5">
    <source>
        <dbReference type="ARBA" id="ARBA00022692"/>
    </source>
</evidence>
<evidence type="ECO:0008006" key="11">
    <source>
        <dbReference type="Google" id="ProtNLM"/>
    </source>
</evidence>
<evidence type="ECO:0000256" key="7">
    <source>
        <dbReference type="ARBA" id="ARBA00023136"/>
    </source>
</evidence>
<dbReference type="PANTHER" id="PTHR21716">
    <property type="entry name" value="TRANSMEMBRANE PROTEIN"/>
    <property type="match status" value="1"/>
</dbReference>
<protein>
    <recommendedName>
        <fullName evidence="11">Permease</fullName>
    </recommendedName>
</protein>
<feature type="transmembrane region" description="Helical" evidence="8">
    <location>
        <begin position="228"/>
        <end position="246"/>
    </location>
</feature>
<keyword evidence="6 8" id="KW-1133">Transmembrane helix</keyword>
<dbReference type="PANTHER" id="PTHR21716:SF53">
    <property type="entry name" value="PERMEASE PERM-RELATED"/>
    <property type="match status" value="1"/>
</dbReference>
<keyword evidence="3" id="KW-0813">Transport</keyword>
<dbReference type="AlphaFoldDB" id="A0A172U0W1"/>
<evidence type="ECO:0000256" key="3">
    <source>
        <dbReference type="ARBA" id="ARBA00022448"/>
    </source>
</evidence>
<dbReference type="Pfam" id="PF01594">
    <property type="entry name" value="AI-2E_transport"/>
    <property type="match status" value="1"/>
</dbReference>
<feature type="transmembrane region" description="Helical" evidence="8">
    <location>
        <begin position="163"/>
        <end position="184"/>
    </location>
</feature>
<sequence length="303" mass="34103">MLAMLMALVCRKLDSKDLPRAVSCVICVFILLIFFLGMLGIMVVQITSFIGDMPRLEEQSNQLLSSIHTYIERRFNIPTAQQIAFLQRETQNRGKMLRASLTNMLATSIQLLIRLVIMLVLTFLMLFHKEKYYAFFLKFTNGNTQQEKEEVLNRIGKVSQHYLVGRAISILTLFVLYTIALKVIGIKNALLLAAVAALVNIIPYLGPILAAVFPFLVALVTEQTAQPAIWVLVSFMLFQAFDNYYVTPYFLEGEVSLSSIATIVSMICGGFVWGVAGMILFIPMFSIVKIIFDQIPGYSIMDI</sequence>
<keyword evidence="5 8" id="KW-0812">Transmembrane</keyword>
<keyword evidence="7 8" id="KW-0472">Membrane</keyword>
<evidence type="ECO:0000256" key="1">
    <source>
        <dbReference type="ARBA" id="ARBA00004651"/>
    </source>
</evidence>
<organism evidence="9 10">
    <name type="scientific">Flavisolibacter tropicus</name>
    <dbReference type="NCBI Taxonomy" id="1492898"/>
    <lineage>
        <taxon>Bacteria</taxon>
        <taxon>Pseudomonadati</taxon>
        <taxon>Bacteroidota</taxon>
        <taxon>Chitinophagia</taxon>
        <taxon>Chitinophagales</taxon>
        <taxon>Chitinophagaceae</taxon>
        <taxon>Flavisolibacter</taxon>
    </lineage>
</organism>
<comment type="similarity">
    <text evidence="2">Belongs to the autoinducer-2 exporter (AI-2E) (TC 2.A.86) family.</text>
</comment>
<evidence type="ECO:0000313" key="9">
    <source>
        <dbReference type="EMBL" id="ANE52991.1"/>
    </source>
</evidence>
<comment type="subcellular location">
    <subcellularLocation>
        <location evidence="1">Cell membrane</location>
        <topology evidence="1">Multi-pass membrane protein</topology>
    </subcellularLocation>
</comment>
<evidence type="ECO:0000256" key="4">
    <source>
        <dbReference type="ARBA" id="ARBA00022475"/>
    </source>
</evidence>
<dbReference type="Proteomes" id="UP000077177">
    <property type="component" value="Chromosome"/>
</dbReference>
<dbReference type="GO" id="GO:0005886">
    <property type="term" value="C:plasma membrane"/>
    <property type="evidence" value="ECO:0007669"/>
    <property type="project" value="UniProtKB-SubCell"/>
</dbReference>
<reference evidence="10" key="1">
    <citation type="submission" date="2015-01" db="EMBL/GenBank/DDBJ databases">
        <title>Flavisolibacter sp./LCS9/ whole genome sequencing.</title>
        <authorList>
            <person name="Kim M.K."/>
            <person name="Srinivasan S."/>
            <person name="Lee J.-J."/>
        </authorList>
    </citation>
    <scope>NUCLEOTIDE SEQUENCE [LARGE SCALE GENOMIC DNA]</scope>
    <source>
        <strain evidence="10">LCS9</strain>
    </source>
</reference>
<dbReference type="STRING" id="1492898.SY85_23455"/>
<evidence type="ECO:0000313" key="10">
    <source>
        <dbReference type="Proteomes" id="UP000077177"/>
    </source>
</evidence>
<evidence type="ECO:0000256" key="8">
    <source>
        <dbReference type="SAM" id="Phobius"/>
    </source>
</evidence>
<dbReference type="KEGG" id="fla:SY85_23455"/>
<gene>
    <name evidence="9" type="ORF">SY85_23455</name>
</gene>
<keyword evidence="4" id="KW-1003">Cell membrane</keyword>
<proteinExistence type="inferred from homology"/>
<name>A0A172U0W1_9BACT</name>
<feature type="transmembrane region" description="Helical" evidence="8">
    <location>
        <begin position="21"/>
        <end position="46"/>
    </location>
</feature>
<dbReference type="EMBL" id="CP011390">
    <property type="protein sequence ID" value="ANE52991.1"/>
    <property type="molecule type" value="Genomic_DNA"/>
</dbReference>
<feature type="transmembrane region" description="Helical" evidence="8">
    <location>
        <begin position="190"/>
        <end position="216"/>
    </location>
</feature>
<evidence type="ECO:0000256" key="6">
    <source>
        <dbReference type="ARBA" id="ARBA00022989"/>
    </source>
</evidence>
<accession>A0A172U0W1</accession>
<dbReference type="InterPro" id="IPR002549">
    <property type="entry name" value="AI-2E-like"/>
</dbReference>